<dbReference type="InterPro" id="IPR050325">
    <property type="entry name" value="Prot/Nucl_acid_deglycase"/>
</dbReference>
<feature type="domain" description="DJ-1/PfpI" evidence="1">
    <location>
        <begin position="1"/>
        <end position="173"/>
    </location>
</feature>
<keyword evidence="3" id="KW-1185">Reference proteome</keyword>
<dbReference type="Proteomes" id="UP000199391">
    <property type="component" value="Unassembled WGS sequence"/>
</dbReference>
<evidence type="ECO:0000313" key="2">
    <source>
        <dbReference type="EMBL" id="SFU62029.1"/>
    </source>
</evidence>
<dbReference type="GO" id="GO:0006508">
    <property type="term" value="P:proteolysis"/>
    <property type="evidence" value="ECO:0007669"/>
    <property type="project" value="UniProtKB-KW"/>
</dbReference>
<dbReference type="Gene3D" id="3.40.50.880">
    <property type="match status" value="1"/>
</dbReference>
<dbReference type="AlphaFoldDB" id="A0A1I7HN75"/>
<gene>
    <name evidence="2" type="ORF">SAMN05216552_100656</name>
</gene>
<dbReference type="Pfam" id="PF01965">
    <property type="entry name" value="DJ-1_PfpI"/>
    <property type="match status" value="1"/>
</dbReference>
<proteinExistence type="predicted"/>
<dbReference type="InterPro" id="IPR029062">
    <property type="entry name" value="Class_I_gatase-like"/>
</dbReference>
<reference evidence="3" key="1">
    <citation type="submission" date="2016-10" db="EMBL/GenBank/DDBJ databases">
        <authorList>
            <person name="Varghese N."/>
            <person name="Submissions S."/>
        </authorList>
    </citation>
    <scope>NUCLEOTIDE SEQUENCE [LARGE SCALE GENOMIC DNA]</scope>
    <source>
        <strain evidence="3">CGMCC 1.11014</strain>
    </source>
</reference>
<evidence type="ECO:0000313" key="3">
    <source>
        <dbReference type="Proteomes" id="UP000199391"/>
    </source>
</evidence>
<name>A0A1I7HN75_9BURK</name>
<dbReference type="EMBL" id="FPBO01000006">
    <property type="protein sequence ID" value="SFU62029.1"/>
    <property type="molecule type" value="Genomic_DNA"/>
</dbReference>
<organism evidence="2 3">
    <name type="scientific">Pseudoduganella namucuonensis</name>
    <dbReference type="NCBI Taxonomy" id="1035707"/>
    <lineage>
        <taxon>Bacteria</taxon>
        <taxon>Pseudomonadati</taxon>
        <taxon>Pseudomonadota</taxon>
        <taxon>Betaproteobacteria</taxon>
        <taxon>Burkholderiales</taxon>
        <taxon>Oxalobacteraceae</taxon>
        <taxon>Telluria group</taxon>
        <taxon>Pseudoduganella</taxon>
    </lineage>
</organism>
<dbReference type="PANTHER" id="PTHR48094:SF19">
    <property type="entry name" value="DJ-1_PFPI DOMAIN-CONTAINING PROTEIN"/>
    <property type="match status" value="1"/>
</dbReference>
<sequence>MKVFLVVLNTLADWEIGYITAELHSKRMFADPAADFALVKVGLSDQEIVTMGGMRIKPDIALDALRMGPDDLLLMPGGETWQRPETAPMARYAREQLDQGKRVAAICGATAALAGAGALDERPHTSNAREFLAMSCPAYAGGPHYREQAAVRDGNLITASGLAPLEFAYEVFKLLNVFRPATLEAWFKLYQTREPKYFHALMASME</sequence>
<accession>A0A1I7HN75</accession>
<keyword evidence="2" id="KW-0378">Hydrolase</keyword>
<dbReference type="InterPro" id="IPR002818">
    <property type="entry name" value="DJ-1/PfpI"/>
</dbReference>
<dbReference type="OrthoDB" id="6003696at2"/>
<dbReference type="PANTHER" id="PTHR48094">
    <property type="entry name" value="PROTEIN/NUCLEIC ACID DEGLYCASE DJ-1-RELATED"/>
    <property type="match status" value="1"/>
</dbReference>
<dbReference type="STRING" id="1035707.SAMN05216552_100656"/>
<dbReference type="GO" id="GO:0005737">
    <property type="term" value="C:cytoplasm"/>
    <property type="evidence" value="ECO:0007669"/>
    <property type="project" value="TreeGrafter"/>
</dbReference>
<dbReference type="RefSeq" id="WP_093555069.1">
    <property type="nucleotide sequence ID" value="NZ_FPBO01000006.1"/>
</dbReference>
<keyword evidence="2" id="KW-0645">Protease</keyword>
<evidence type="ECO:0000259" key="1">
    <source>
        <dbReference type="Pfam" id="PF01965"/>
    </source>
</evidence>
<dbReference type="GO" id="GO:0008233">
    <property type="term" value="F:peptidase activity"/>
    <property type="evidence" value="ECO:0007669"/>
    <property type="project" value="UniProtKB-KW"/>
</dbReference>
<protein>
    <submittedName>
        <fullName evidence="2">Putative intracellular protease/amidase</fullName>
    </submittedName>
</protein>
<dbReference type="SUPFAM" id="SSF52317">
    <property type="entry name" value="Class I glutamine amidotransferase-like"/>
    <property type="match status" value="1"/>
</dbReference>